<protein>
    <submittedName>
        <fullName evidence="1">Uncharacterized protein</fullName>
    </submittedName>
</protein>
<dbReference type="AlphaFoldDB" id="B0N8H8"/>
<keyword evidence="2" id="KW-1185">Reference proteome</keyword>
<evidence type="ECO:0000313" key="1">
    <source>
        <dbReference type="EMBL" id="EDS18116.1"/>
    </source>
</evidence>
<reference evidence="1" key="1">
    <citation type="submission" date="2007-11" db="EMBL/GenBank/DDBJ databases">
        <authorList>
            <person name="Fulton L."/>
            <person name="Clifton S."/>
            <person name="Fulton B."/>
            <person name="Xu J."/>
            <person name="Minx P."/>
            <person name="Pepin K.H."/>
            <person name="Johnson M."/>
            <person name="Thiruvilangam P."/>
            <person name="Bhonagiri V."/>
            <person name="Nash W.E."/>
            <person name="Mardis E.R."/>
            <person name="Wilson R.K."/>
        </authorList>
    </citation>
    <scope>NUCLEOTIDE SEQUENCE [LARGE SCALE GENOMIC DNA]</scope>
    <source>
        <strain evidence="1">DSM 1402</strain>
    </source>
</reference>
<comment type="caution">
    <text evidence="1">The sequence shown here is derived from an EMBL/GenBank/DDBJ whole genome shotgun (WGS) entry which is preliminary data.</text>
</comment>
<organism evidence="1 2">
    <name type="scientific">Thomasclavelia ramosa DSM 1402</name>
    <dbReference type="NCBI Taxonomy" id="445974"/>
    <lineage>
        <taxon>Bacteria</taxon>
        <taxon>Bacillati</taxon>
        <taxon>Bacillota</taxon>
        <taxon>Erysipelotrichia</taxon>
        <taxon>Erysipelotrichales</taxon>
        <taxon>Coprobacillaceae</taxon>
        <taxon>Thomasclavelia</taxon>
    </lineage>
</organism>
<evidence type="ECO:0000313" key="2">
    <source>
        <dbReference type="Proteomes" id="UP000005798"/>
    </source>
</evidence>
<proteinExistence type="predicted"/>
<name>B0N8H8_9FIRM</name>
<sequence length="237" mass="28152">MKKPENFIDFCESLALPYSQAKQYFNDVIIKIDIYNDSAYFYDYFGNLESKKQDTVYNNLVRLYDVTKESCEASMKTFKQQTDSLYGQKREIISRLNKNDDFNELDSFMEKITKIMNDYNAEYNKSYKLSILNQLLNTADNYRRKKESVDLLTCEEKCKNSKSNQDTLDSKLKTIKIIIPIFSSMLSIFFCLGILYIYLKMGKTMFMQLFEDYIIVVFIFPMISSLVYHIYNKYKNI</sequence>
<dbReference type="Proteomes" id="UP000005798">
    <property type="component" value="Unassembled WGS sequence"/>
</dbReference>
<reference evidence="1" key="2">
    <citation type="submission" date="2014-06" db="EMBL/GenBank/DDBJ databases">
        <title>Draft genome sequence of Clostridium ramosum(DSM 1402).</title>
        <authorList>
            <person name="Sudarsanam P."/>
            <person name="Ley R."/>
            <person name="Guruge J."/>
            <person name="Turnbaugh P.J."/>
            <person name="Mahowald M."/>
            <person name="Liep D."/>
            <person name="Gordon J."/>
        </authorList>
    </citation>
    <scope>NUCLEOTIDE SEQUENCE</scope>
    <source>
        <strain evidence="1">DSM 1402</strain>
    </source>
</reference>
<gene>
    <name evidence="1" type="ORF">CLORAM_02912</name>
</gene>
<dbReference type="HOGENOM" id="CLU_1169242_0_0_9"/>
<dbReference type="EMBL" id="ABFX02000008">
    <property type="protein sequence ID" value="EDS18116.1"/>
    <property type="molecule type" value="Genomic_DNA"/>
</dbReference>
<dbReference type="RefSeq" id="WP_003539070.1">
    <property type="nucleotide sequence ID" value="NZ_CP036346.1"/>
</dbReference>
<accession>B0N8H8</accession>